<dbReference type="AlphaFoldDB" id="A0A2P8D2U2"/>
<reference evidence="2 3" key="1">
    <citation type="submission" date="2018-03" db="EMBL/GenBank/DDBJ databases">
        <title>Genomic Encyclopedia of Type Strains, Phase III (KMG-III): the genomes of soil and plant-associated and newly described type strains.</title>
        <authorList>
            <person name="Whitman W."/>
        </authorList>
    </citation>
    <scope>NUCLEOTIDE SEQUENCE [LARGE SCALE GENOMIC DNA]</scope>
    <source>
        <strain evidence="2 3">CGMCC 1.12700</strain>
    </source>
</reference>
<dbReference type="InterPro" id="IPR053918">
    <property type="entry name" value="DUF6980"/>
</dbReference>
<gene>
    <name evidence="2" type="ORF">B0I18_105127</name>
</gene>
<accession>A0A2P8D2U2</accession>
<comment type="caution">
    <text evidence="2">The sequence shown here is derived from an EMBL/GenBank/DDBJ whole genome shotgun (WGS) entry which is preliminary data.</text>
</comment>
<name>A0A2P8D2U2_9BACT</name>
<evidence type="ECO:0000313" key="3">
    <source>
        <dbReference type="Proteomes" id="UP000240572"/>
    </source>
</evidence>
<dbReference type="Pfam" id="PF22400">
    <property type="entry name" value="DUF6980"/>
    <property type="match status" value="1"/>
</dbReference>
<evidence type="ECO:0000313" key="2">
    <source>
        <dbReference type="EMBL" id="PSK91544.1"/>
    </source>
</evidence>
<proteinExistence type="predicted"/>
<organism evidence="2 3">
    <name type="scientific">Taibaiella chishuiensis</name>
    <dbReference type="NCBI Taxonomy" id="1434707"/>
    <lineage>
        <taxon>Bacteria</taxon>
        <taxon>Pseudomonadati</taxon>
        <taxon>Bacteroidota</taxon>
        <taxon>Chitinophagia</taxon>
        <taxon>Chitinophagales</taxon>
        <taxon>Chitinophagaceae</taxon>
        <taxon>Taibaiella</taxon>
    </lineage>
</organism>
<dbReference type="EMBL" id="PYGD01000005">
    <property type="protein sequence ID" value="PSK91544.1"/>
    <property type="molecule type" value="Genomic_DNA"/>
</dbReference>
<protein>
    <recommendedName>
        <fullName evidence="1">DUF6980 domain-containing protein</fullName>
    </recommendedName>
</protein>
<keyword evidence="3" id="KW-1185">Reference proteome</keyword>
<sequence>MPKMELRDFMEQYLLYSRIPITEITTKAPFAFAMAFTEEPQCRNWYIRQRFKDLHVDVDQFCCLELACWHLEDLTQTVRKDQRPSPEKFVIYWEDFRAFGIQHPSRKFCIPIDYCPWCGKRLPQFDYYTKYRKEEE</sequence>
<feature type="domain" description="DUF6980" evidence="1">
    <location>
        <begin position="62"/>
        <end position="124"/>
    </location>
</feature>
<dbReference type="Proteomes" id="UP000240572">
    <property type="component" value="Unassembled WGS sequence"/>
</dbReference>
<evidence type="ECO:0000259" key="1">
    <source>
        <dbReference type="Pfam" id="PF22400"/>
    </source>
</evidence>